<dbReference type="RefSeq" id="XP_038871343.1">
    <property type="nucleotide sequence ID" value="XM_039015415.1"/>
</dbReference>
<protein>
    <submittedName>
        <fullName evidence="3">Zinc finger and BTB domain-containing protein 40-like</fullName>
    </submittedName>
</protein>
<sequence>MVYTGKMSPGKHNFTRIIAAADSLQMFDVAVGSKNILTNLMRQSTTQPVSPPPTATQSQLKQLQSQGAKHTASPETAASSIGECGVKIPFPWTPEGTKVGEGGLEGGVTTEARVTTVAKHSESMNVKEDRKEKAGPPSKRARLQLPESTADVDPLSQGGANMEDVQQWLRALQTWDDISTEEKQRLQHYYLCHAVREIPGVLQCSIGSRTEVREKRSFSAQTLLTLLGLLKEFNPNLATLLLCKERTADRELKVQSRGNKGSGMVTSLFQF</sequence>
<gene>
    <name evidence="3" type="primary">LOC120064817</name>
</gene>
<name>A0A8U1F7J7_SALNM</name>
<organism evidence="2 3">
    <name type="scientific">Salvelinus namaycush</name>
    <name type="common">Lake trout</name>
    <name type="synonym">Salmo namaycush</name>
    <dbReference type="NCBI Taxonomy" id="8040"/>
    <lineage>
        <taxon>Eukaryota</taxon>
        <taxon>Metazoa</taxon>
        <taxon>Chordata</taxon>
        <taxon>Craniata</taxon>
        <taxon>Vertebrata</taxon>
        <taxon>Euteleostomi</taxon>
        <taxon>Actinopterygii</taxon>
        <taxon>Neopterygii</taxon>
        <taxon>Teleostei</taxon>
        <taxon>Protacanthopterygii</taxon>
        <taxon>Salmoniformes</taxon>
        <taxon>Salmonidae</taxon>
        <taxon>Salmoninae</taxon>
        <taxon>Salvelinus</taxon>
    </lineage>
</organism>
<reference evidence="3" key="1">
    <citation type="submission" date="2025-08" db="UniProtKB">
        <authorList>
            <consortium name="RefSeq"/>
        </authorList>
    </citation>
    <scope>IDENTIFICATION</scope>
    <source>
        <tissue evidence="3">White muscle</tissue>
    </source>
</reference>
<proteinExistence type="predicted"/>
<keyword evidence="2" id="KW-1185">Reference proteome</keyword>
<feature type="compositionally biased region" description="Basic and acidic residues" evidence="1">
    <location>
        <begin position="119"/>
        <end position="134"/>
    </location>
</feature>
<accession>A0A8U1F7J7</accession>
<dbReference type="AlphaFoldDB" id="A0A8U1F7J7"/>
<evidence type="ECO:0000256" key="1">
    <source>
        <dbReference type="SAM" id="MobiDB-lite"/>
    </source>
</evidence>
<dbReference type="GeneID" id="120064817"/>
<dbReference type="KEGG" id="snh:120064817"/>
<feature type="region of interest" description="Disordered" evidence="1">
    <location>
        <begin position="119"/>
        <end position="141"/>
    </location>
</feature>
<evidence type="ECO:0000313" key="2">
    <source>
        <dbReference type="Proteomes" id="UP000808372"/>
    </source>
</evidence>
<feature type="region of interest" description="Disordered" evidence="1">
    <location>
        <begin position="43"/>
        <end position="80"/>
    </location>
</feature>
<dbReference type="Proteomes" id="UP000808372">
    <property type="component" value="Chromosome 20"/>
</dbReference>
<feature type="compositionally biased region" description="Polar residues" evidence="1">
    <location>
        <begin position="60"/>
        <end position="79"/>
    </location>
</feature>
<evidence type="ECO:0000313" key="3">
    <source>
        <dbReference type="RefSeq" id="XP_038871343.1"/>
    </source>
</evidence>